<dbReference type="AlphaFoldDB" id="X1Q0M6"/>
<reference evidence="3" key="1">
    <citation type="journal article" date="2014" name="Front. Microbiol.">
        <title>High frequency of phylogenetically diverse reductive dehalogenase-homologous genes in deep subseafloor sedimentary metagenomes.</title>
        <authorList>
            <person name="Kawai M."/>
            <person name="Futagami T."/>
            <person name="Toyoda A."/>
            <person name="Takaki Y."/>
            <person name="Nishi S."/>
            <person name="Hori S."/>
            <person name="Arai W."/>
            <person name="Tsubouchi T."/>
            <person name="Morono Y."/>
            <person name="Uchiyama I."/>
            <person name="Ito T."/>
            <person name="Fujiyama A."/>
            <person name="Inagaki F."/>
            <person name="Takami H."/>
        </authorList>
    </citation>
    <scope>NUCLEOTIDE SEQUENCE</scope>
    <source>
        <strain evidence="3">Expedition CK06-06</strain>
    </source>
</reference>
<gene>
    <name evidence="3" type="ORF">S06H3_38454</name>
</gene>
<dbReference type="InterPro" id="IPR047657">
    <property type="entry name" value="PmbA"/>
</dbReference>
<sequence length="239" mass="25995">MGRSLPLEILCRAQKVAEQAEVFWVSSQETPVDFEANKLKQIQNKESTSVALRIFRGGRIGYSAASGPDGAGKKGSPSPNLSLRGRGILRDLLDMAVETAQFGSPASFTFPSLKDYPEVSIFDSQVEKMPMEEMIELGNQLIARVRKYAPDILCDVRVTKGTGSVQIVNSQGGEASYAKSFFSLSLEGILIQDTDMLFVDDSESSCCLPDKLDVVADRVIRQLELAKENAAVSGVKLLP</sequence>
<dbReference type="InterPro" id="IPR045570">
    <property type="entry name" value="Metalloprtase-TldD/E_cen_dom"/>
</dbReference>
<organism evidence="3">
    <name type="scientific">marine sediment metagenome</name>
    <dbReference type="NCBI Taxonomy" id="412755"/>
    <lineage>
        <taxon>unclassified sequences</taxon>
        <taxon>metagenomes</taxon>
        <taxon>ecological metagenomes</taxon>
    </lineage>
</organism>
<feature type="domain" description="Metalloprotease TldD/E central" evidence="2">
    <location>
        <begin position="127"/>
        <end position="200"/>
    </location>
</feature>
<dbReference type="InterPro" id="IPR035068">
    <property type="entry name" value="TldD/PmbA_N"/>
</dbReference>
<dbReference type="InterPro" id="IPR036059">
    <property type="entry name" value="TldD/PmbA_sf"/>
</dbReference>
<dbReference type="Pfam" id="PF19290">
    <property type="entry name" value="PmbA_TldD_2nd"/>
    <property type="match status" value="1"/>
</dbReference>
<proteinExistence type="predicted"/>
<dbReference type="Pfam" id="PF01523">
    <property type="entry name" value="PmbA_TldD_1st"/>
    <property type="match status" value="1"/>
</dbReference>
<name>X1Q0M6_9ZZZZ</name>
<dbReference type="GO" id="GO:0006508">
    <property type="term" value="P:proteolysis"/>
    <property type="evidence" value="ECO:0007669"/>
    <property type="project" value="InterPro"/>
</dbReference>
<protein>
    <recommendedName>
        <fullName evidence="4">TldD/PmbA family protein</fullName>
    </recommendedName>
</protein>
<evidence type="ECO:0000259" key="1">
    <source>
        <dbReference type="Pfam" id="PF01523"/>
    </source>
</evidence>
<evidence type="ECO:0000259" key="2">
    <source>
        <dbReference type="Pfam" id="PF19290"/>
    </source>
</evidence>
<feature type="domain" description="Metalloprotease TldD/E N-terminal" evidence="1">
    <location>
        <begin position="20"/>
        <end position="67"/>
    </location>
</feature>
<dbReference type="PANTHER" id="PTHR43421:SF1">
    <property type="entry name" value="METALLOPROTEASE PMBA"/>
    <property type="match status" value="1"/>
</dbReference>
<feature type="non-terminal residue" evidence="3">
    <location>
        <position position="239"/>
    </location>
</feature>
<dbReference type="EMBL" id="BARV01023440">
    <property type="protein sequence ID" value="GAI36769.1"/>
    <property type="molecule type" value="Genomic_DNA"/>
</dbReference>
<comment type="caution">
    <text evidence="3">The sequence shown here is derived from an EMBL/GenBank/DDBJ whole genome shotgun (WGS) entry which is preliminary data.</text>
</comment>
<accession>X1Q0M6</accession>
<dbReference type="SUPFAM" id="SSF111283">
    <property type="entry name" value="Putative modulator of DNA gyrase, PmbA/TldD"/>
    <property type="match status" value="1"/>
</dbReference>
<dbReference type="GO" id="GO:0008237">
    <property type="term" value="F:metallopeptidase activity"/>
    <property type="evidence" value="ECO:0007669"/>
    <property type="project" value="InterPro"/>
</dbReference>
<dbReference type="Gene3D" id="3.30.2290.10">
    <property type="entry name" value="PmbA/TldD superfamily"/>
    <property type="match status" value="1"/>
</dbReference>
<dbReference type="InterPro" id="IPR002510">
    <property type="entry name" value="Metalloprtase-TldD/E_N"/>
</dbReference>
<dbReference type="PANTHER" id="PTHR43421">
    <property type="entry name" value="METALLOPROTEASE PMBA"/>
    <property type="match status" value="1"/>
</dbReference>
<dbReference type="GO" id="GO:0005829">
    <property type="term" value="C:cytosol"/>
    <property type="evidence" value="ECO:0007669"/>
    <property type="project" value="TreeGrafter"/>
</dbReference>
<evidence type="ECO:0008006" key="4">
    <source>
        <dbReference type="Google" id="ProtNLM"/>
    </source>
</evidence>
<evidence type="ECO:0000313" key="3">
    <source>
        <dbReference type="EMBL" id="GAI36769.1"/>
    </source>
</evidence>